<dbReference type="EMBL" id="JARYMX010000046">
    <property type="protein sequence ID" value="KAJ9536197.1"/>
    <property type="molecule type" value="Genomic_DNA"/>
</dbReference>
<keyword evidence="2" id="KW-1185">Reference proteome</keyword>
<proteinExistence type="predicted"/>
<accession>A0AA38VRP1</accession>
<gene>
    <name evidence="1" type="ORF">OSB04_un000622</name>
</gene>
<comment type="caution">
    <text evidence="1">The sequence shown here is derived from an EMBL/GenBank/DDBJ whole genome shotgun (WGS) entry which is preliminary data.</text>
</comment>
<evidence type="ECO:0000313" key="1">
    <source>
        <dbReference type="EMBL" id="KAJ9536197.1"/>
    </source>
</evidence>
<name>A0AA38VRP1_9ASTR</name>
<protein>
    <submittedName>
        <fullName evidence="1">Uncharacterized protein</fullName>
    </submittedName>
</protein>
<reference evidence="1" key="1">
    <citation type="submission" date="2023-03" db="EMBL/GenBank/DDBJ databases">
        <title>Chromosome-scale reference genome and RAD-based genetic map of yellow starthistle (Centaurea solstitialis) reveal putative structural variation and QTLs associated with invader traits.</title>
        <authorList>
            <person name="Reatini B."/>
            <person name="Cang F.A."/>
            <person name="Jiang Q."/>
            <person name="Mckibben M.T.W."/>
            <person name="Barker M.S."/>
            <person name="Rieseberg L.H."/>
            <person name="Dlugosch K.M."/>
        </authorList>
    </citation>
    <scope>NUCLEOTIDE SEQUENCE</scope>
    <source>
        <strain evidence="1">CAN-66</strain>
        <tissue evidence="1">Leaf</tissue>
    </source>
</reference>
<sequence length="140" mass="15701">MGSSNSSIQTDKSSDKNSKTCYGDPMGLGCGGNLEFHFGFGMNGVSALKNGDDGNWWSFPTTNVVNVSLPVVAVAPAKSKKAPVEQKKRKVEVAVALAKLTKAPVEQKKKKKKKKKKVEVAVARWNKRRRRWRWRWLRRS</sequence>
<dbReference type="Proteomes" id="UP001172457">
    <property type="component" value="Unassembled WGS sequence"/>
</dbReference>
<dbReference type="AlphaFoldDB" id="A0AA38VRP1"/>
<evidence type="ECO:0000313" key="2">
    <source>
        <dbReference type="Proteomes" id="UP001172457"/>
    </source>
</evidence>
<organism evidence="1 2">
    <name type="scientific">Centaurea solstitialis</name>
    <name type="common">yellow star-thistle</name>
    <dbReference type="NCBI Taxonomy" id="347529"/>
    <lineage>
        <taxon>Eukaryota</taxon>
        <taxon>Viridiplantae</taxon>
        <taxon>Streptophyta</taxon>
        <taxon>Embryophyta</taxon>
        <taxon>Tracheophyta</taxon>
        <taxon>Spermatophyta</taxon>
        <taxon>Magnoliopsida</taxon>
        <taxon>eudicotyledons</taxon>
        <taxon>Gunneridae</taxon>
        <taxon>Pentapetalae</taxon>
        <taxon>asterids</taxon>
        <taxon>campanulids</taxon>
        <taxon>Asterales</taxon>
        <taxon>Asteraceae</taxon>
        <taxon>Carduoideae</taxon>
        <taxon>Cardueae</taxon>
        <taxon>Centaureinae</taxon>
        <taxon>Centaurea</taxon>
    </lineage>
</organism>